<keyword evidence="3" id="KW-1185">Reference proteome</keyword>
<dbReference type="EMBL" id="JAAMPC010000003">
    <property type="protein sequence ID" value="KAG2321207.1"/>
    <property type="molecule type" value="Genomic_DNA"/>
</dbReference>
<reference evidence="2 3" key="1">
    <citation type="submission" date="2020-02" db="EMBL/GenBank/DDBJ databases">
        <authorList>
            <person name="Ma Q."/>
            <person name="Huang Y."/>
            <person name="Song X."/>
            <person name="Pei D."/>
        </authorList>
    </citation>
    <scope>NUCLEOTIDE SEQUENCE [LARGE SCALE GENOMIC DNA]</scope>
    <source>
        <strain evidence="2">Sxm20200214</strain>
        <tissue evidence="2">Leaf</tissue>
    </source>
</reference>
<keyword evidence="1" id="KW-0732">Signal</keyword>
<dbReference type="Proteomes" id="UP000886595">
    <property type="component" value="Unassembled WGS sequence"/>
</dbReference>
<proteinExistence type="predicted"/>
<protein>
    <submittedName>
        <fullName evidence="2">Uncharacterized protein</fullName>
    </submittedName>
</protein>
<evidence type="ECO:0000313" key="2">
    <source>
        <dbReference type="EMBL" id="KAG2321207.1"/>
    </source>
</evidence>
<evidence type="ECO:0000313" key="3">
    <source>
        <dbReference type="Proteomes" id="UP000886595"/>
    </source>
</evidence>
<dbReference type="PANTHER" id="PTHR35111:SF5">
    <property type="entry name" value="F10A5.9"/>
    <property type="match status" value="1"/>
</dbReference>
<dbReference type="PANTHER" id="PTHR35111">
    <property type="entry name" value="F10A5.9-RELATED"/>
    <property type="match status" value="1"/>
</dbReference>
<organism evidence="2 3">
    <name type="scientific">Brassica carinata</name>
    <name type="common">Ethiopian mustard</name>
    <name type="synonym">Abyssinian cabbage</name>
    <dbReference type="NCBI Taxonomy" id="52824"/>
    <lineage>
        <taxon>Eukaryota</taxon>
        <taxon>Viridiplantae</taxon>
        <taxon>Streptophyta</taxon>
        <taxon>Embryophyta</taxon>
        <taxon>Tracheophyta</taxon>
        <taxon>Spermatophyta</taxon>
        <taxon>Magnoliopsida</taxon>
        <taxon>eudicotyledons</taxon>
        <taxon>Gunneridae</taxon>
        <taxon>Pentapetalae</taxon>
        <taxon>rosids</taxon>
        <taxon>malvids</taxon>
        <taxon>Brassicales</taxon>
        <taxon>Brassicaceae</taxon>
        <taxon>Brassiceae</taxon>
        <taxon>Brassica</taxon>
    </lineage>
</organism>
<name>A0A8X8B4S8_BRACI</name>
<sequence>MLVQVLKFLIFQILSDIHLSLGSVRIISITRNTIKQDPFGIYVGFGSVRVQFYRIGFGSDFRVWFICPALHQTKQKPSQRPPDTHSDSFTVHINEPSNHHRYHNHNNKTFICFSSSMKIFTKFRKILMKIIFTLPSASSSASRRRHKTAYSCNGGERLETPKISCSNSYYSHSHYSEAISDCIDFFNKSSINNIDMSHHEREDQAVHDQNCFYV</sequence>
<comment type="caution">
    <text evidence="2">The sequence shown here is derived from an EMBL/GenBank/DDBJ whole genome shotgun (WGS) entry which is preliminary data.</text>
</comment>
<feature type="signal peptide" evidence="1">
    <location>
        <begin position="1"/>
        <end position="22"/>
    </location>
</feature>
<feature type="chain" id="PRO_5036486952" evidence="1">
    <location>
        <begin position="23"/>
        <end position="214"/>
    </location>
</feature>
<gene>
    <name evidence="2" type="ORF">Bca52824_014420</name>
</gene>
<dbReference type="OrthoDB" id="1840016at2759"/>
<dbReference type="AlphaFoldDB" id="A0A8X8B4S8"/>
<accession>A0A8X8B4S8</accession>
<evidence type="ECO:0000256" key="1">
    <source>
        <dbReference type="SAM" id="SignalP"/>
    </source>
</evidence>